<dbReference type="EMBL" id="JABAIM010000002">
    <property type="protein sequence ID" value="NLR75764.1"/>
    <property type="molecule type" value="Genomic_DNA"/>
</dbReference>
<comment type="caution">
    <text evidence="7">The sequence shown here is derived from an EMBL/GenBank/DDBJ whole genome shotgun (WGS) entry which is preliminary data.</text>
</comment>
<evidence type="ECO:0000313" key="8">
    <source>
        <dbReference type="Proteomes" id="UP000587991"/>
    </source>
</evidence>
<sequence length="207" mass="21768">MHSLTILLGILAALLVGVISPGPSFLLVARTSVAQSRRAGLIAALGMACGATVMALIALLGLHALLQSVPVLYTVLKVTGGIYLLYLAWQVWRGAATPLQVQGDGLPAQALTRTFWQAAATMLSNPKAAVQYGVIFAAMLPAHPEPGLLLMLPPAVFLLEGGWYTLVALLLSSEAPRQQYLRAKTGIDRVAGAVLALLGIKLLLSRQ</sequence>
<feature type="transmembrane region" description="Helical" evidence="6">
    <location>
        <begin position="148"/>
        <end position="166"/>
    </location>
</feature>
<dbReference type="PANTHER" id="PTHR30086:SF19">
    <property type="entry name" value="THREONINE EFFLUX PROTEIN"/>
    <property type="match status" value="1"/>
</dbReference>
<evidence type="ECO:0000256" key="3">
    <source>
        <dbReference type="ARBA" id="ARBA00022692"/>
    </source>
</evidence>
<dbReference type="Proteomes" id="UP000587991">
    <property type="component" value="Unassembled WGS sequence"/>
</dbReference>
<feature type="transmembrane region" description="Helical" evidence="6">
    <location>
        <begin position="71"/>
        <end position="89"/>
    </location>
</feature>
<feature type="transmembrane region" description="Helical" evidence="6">
    <location>
        <begin position="6"/>
        <end position="29"/>
    </location>
</feature>
<gene>
    <name evidence="7" type="ORF">HF682_11375</name>
</gene>
<dbReference type="RefSeq" id="WP_168877408.1">
    <property type="nucleotide sequence ID" value="NZ_JABAIM010000002.1"/>
</dbReference>
<evidence type="ECO:0000256" key="6">
    <source>
        <dbReference type="SAM" id="Phobius"/>
    </source>
</evidence>
<evidence type="ECO:0000256" key="2">
    <source>
        <dbReference type="ARBA" id="ARBA00022475"/>
    </source>
</evidence>
<dbReference type="GO" id="GO:0005886">
    <property type="term" value="C:plasma membrane"/>
    <property type="evidence" value="ECO:0007669"/>
    <property type="project" value="UniProtKB-SubCell"/>
</dbReference>
<dbReference type="Pfam" id="PF01810">
    <property type="entry name" value="LysE"/>
    <property type="match status" value="1"/>
</dbReference>
<keyword evidence="4 6" id="KW-1133">Transmembrane helix</keyword>
<reference evidence="7 8" key="1">
    <citation type="submission" date="2020-04" db="EMBL/GenBank/DDBJ databases">
        <title>Draft genome of Leeia sp. IMCC25680.</title>
        <authorList>
            <person name="Song J."/>
            <person name="Cho J.-C."/>
        </authorList>
    </citation>
    <scope>NUCLEOTIDE SEQUENCE [LARGE SCALE GENOMIC DNA]</scope>
    <source>
        <strain evidence="7 8">IMCC25680</strain>
    </source>
</reference>
<keyword evidence="5 6" id="KW-0472">Membrane</keyword>
<proteinExistence type="predicted"/>
<feature type="transmembrane region" description="Helical" evidence="6">
    <location>
        <begin position="41"/>
        <end position="65"/>
    </location>
</feature>
<evidence type="ECO:0000256" key="5">
    <source>
        <dbReference type="ARBA" id="ARBA00023136"/>
    </source>
</evidence>
<accession>A0A847S766</accession>
<protein>
    <submittedName>
        <fullName evidence="7">LysE family transporter</fullName>
    </submittedName>
</protein>
<evidence type="ECO:0000313" key="7">
    <source>
        <dbReference type="EMBL" id="NLR75764.1"/>
    </source>
</evidence>
<evidence type="ECO:0000256" key="1">
    <source>
        <dbReference type="ARBA" id="ARBA00004651"/>
    </source>
</evidence>
<name>A0A847S766_9NEIS</name>
<feature type="transmembrane region" description="Helical" evidence="6">
    <location>
        <begin position="186"/>
        <end position="204"/>
    </location>
</feature>
<dbReference type="GO" id="GO:0015171">
    <property type="term" value="F:amino acid transmembrane transporter activity"/>
    <property type="evidence" value="ECO:0007669"/>
    <property type="project" value="TreeGrafter"/>
</dbReference>
<comment type="subcellular location">
    <subcellularLocation>
        <location evidence="1">Cell membrane</location>
        <topology evidence="1">Multi-pass membrane protein</topology>
    </subcellularLocation>
</comment>
<evidence type="ECO:0000256" key="4">
    <source>
        <dbReference type="ARBA" id="ARBA00022989"/>
    </source>
</evidence>
<keyword evidence="2" id="KW-1003">Cell membrane</keyword>
<dbReference type="PANTHER" id="PTHR30086">
    <property type="entry name" value="ARGININE EXPORTER PROTEIN ARGO"/>
    <property type="match status" value="1"/>
</dbReference>
<organism evidence="7 8">
    <name type="scientific">Leeia aquatica</name>
    <dbReference type="NCBI Taxonomy" id="2725557"/>
    <lineage>
        <taxon>Bacteria</taxon>
        <taxon>Pseudomonadati</taxon>
        <taxon>Pseudomonadota</taxon>
        <taxon>Betaproteobacteria</taxon>
        <taxon>Neisseriales</taxon>
        <taxon>Leeiaceae</taxon>
        <taxon>Leeia</taxon>
    </lineage>
</organism>
<keyword evidence="3 6" id="KW-0812">Transmembrane</keyword>
<dbReference type="AlphaFoldDB" id="A0A847S766"/>
<dbReference type="InterPro" id="IPR001123">
    <property type="entry name" value="LeuE-type"/>
</dbReference>
<keyword evidence="8" id="KW-1185">Reference proteome</keyword>